<evidence type="ECO:0000259" key="5">
    <source>
        <dbReference type="PROSITE" id="PS50106"/>
    </source>
</evidence>
<dbReference type="SUPFAM" id="SSF50494">
    <property type="entry name" value="Trypsin-like serine proteases"/>
    <property type="match status" value="1"/>
</dbReference>
<feature type="transmembrane region" description="Helical" evidence="4">
    <location>
        <begin position="112"/>
        <end position="135"/>
    </location>
</feature>
<feature type="region of interest" description="Disordered" evidence="3">
    <location>
        <begin position="1"/>
        <end position="73"/>
    </location>
</feature>
<evidence type="ECO:0000256" key="1">
    <source>
        <dbReference type="ARBA" id="ARBA00022670"/>
    </source>
</evidence>
<dbReference type="Gene3D" id="2.30.42.10">
    <property type="match status" value="1"/>
</dbReference>
<dbReference type="EMBL" id="CP118615">
    <property type="protein sequence ID" value="WDZ88008.1"/>
    <property type="molecule type" value="Genomic_DNA"/>
</dbReference>
<dbReference type="Gene3D" id="2.40.10.120">
    <property type="match status" value="1"/>
</dbReference>
<keyword evidence="2" id="KW-0378">Hydrolase</keyword>
<name>A0ABY7ZZY5_9ACTN</name>
<keyword evidence="1" id="KW-0645">Protease</keyword>
<evidence type="ECO:0000256" key="4">
    <source>
        <dbReference type="SAM" id="Phobius"/>
    </source>
</evidence>
<dbReference type="Pfam" id="PF13180">
    <property type="entry name" value="PDZ_2"/>
    <property type="match status" value="1"/>
</dbReference>
<evidence type="ECO:0000256" key="3">
    <source>
        <dbReference type="SAM" id="MobiDB-lite"/>
    </source>
</evidence>
<dbReference type="InterPro" id="IPR001478">
    <property type="entry name" value="PDZ"/>
</dbReference>
<dbReference type="Pfam" id="PF13365">
    <property type="entry name" value="Trypsin_2"/>
    <property type="match status" value="1"/>
</dbReference>
<dbReference type="PRINTS" id="PR00834">
    <property type="entry name" value="PROTEASES2C"/>
</dbReference>
<sequence length="461" mass="45508">MGGTDVTDGWDWRRPAATPPPAHPPVNGGPSVGGAHGGPAAGTRGVLTGGATPAGGSRPDRNSPWWSDALADPWRDPAAPAAVVLPAVPVPEAEPEPVVDPDAPGRPVLKQVLLIAVVAALLAGTLGGALGYTFAVRGGAGATVLGAKPGDVPVVAQRKPDSLAGVAARVLPSVVTVRVGGAAGTSEGSGFIASADGHVITNDHVVAGGTGTATVIFNDGSSASATLVGRDPESDIAVIKVNRSGLRPVEFGDSDALAVGDPVLAIGSPLSLANTVTAGIVSALDRTMRAGEPGGPVRYYAAIQTDAAVNHGNSGGPLVDGAGRVIGVNSTIKSLVAEGQEAGNIGLAFAIPINQAKRITQDIIGTGKARRTVIGAEVPGPGAAPSTGGVRLVAVEPSGPAAGAGLKAGDVILRLAGRPLNEPTDLIALVRKFAPGSVVTVEYKRGTDRQSASVTLAADAK</sequence>
<dbReference type="Proteomes" id="UP001219605">
    <property type="component" value="Chromosome"/>
</dbReference>
<dbReference type="InterPro" id="IPR051201">
    <property type="entry name" value="Chloro_Bact_Ser_Proteases"/>
</dbReference>
<proteinExistence type="predicted"/>
<dbReference type="PANTHER" id="PTHR43343">
    <property type="entry name" value="PEPTIDASE S12"/>
    <property type="match status" value="1"/>
</dbReference>
<organism evidence="6 7">
    <name type="scientific">Micromonospora cathayae</name>
    <dbReference type="NCBI Taxonomy" id="3028804"/>
    <lineage>
        <taxon>Bacteria</taxon>
        <taxon>Bacillati</taxon>
        <taxon>Actinomycetota</taxon>
        <taxon>Actinomycetes</taxon>
        <taxon>Micromonosporales</taxon>
        <taxon>Micromonosporaceae</taxon>
        <taxon>Micromonospora</taxon>
    </lineage>
</organism>
<keyword evidence="7" id="KW-1185">Reference proteome</keyword>
<evidence type="ECO:0000256" key="2">
    <source>
        <dbReference type="ARBA" id="ARBA00022801"/>
    </source>
</evidence>
<accession>A0ABY7ZZY5</accession>
<keyword evidence="4" id="KW-0812">Transmembrane</keyword>
<keyword evidence="4" id="KW-1133">Transmembrane helix</keyword>
<evidence type="ECO:0000313" key="6">
    <source>
        <dbReference type="EMBL" id="WDZ88008.1"/>
    </source>
</evidence>
<dbReference type="PROSITE" id="PS50106">
    <property type="entry name" value="PDZ"/>
    <property type="match status" value="1"/>
</dbReference>
<dbReference type="SUPFAM" id="SSF50156">
    <property type="entry name" value="PDZ domain-like"/>
    <property type="match status" value="1"/>
</dbReference>
<dbReference type="InterPro" id="IPR001940">
    <property type="entry name" value="Peptidase_S1C"/>
</dbReference>
<dbReference type="SMART" id="SM00228">
    <property type="entry name" value="PDZ"/>
    <property type="match status" value="1"/>
</dbReference>
<evidence type="ECO:0000313" key="7">
    <source>
        <dbReference type="Proteomes" id="UP001219605"/>
    </source>
</evidence>
<gene>
    <name evidence="6" type="ORF">PVK37_09700</name>
</gene>
<feature type="compositionally biased region" description="Gly residues" evidence="3">
    <location>
        <begin position="30"/>
        <end position="40"/>
    </location>
</feature>
<reference evidence="6 7" key="1">
    <citation type="submission" date="2023-02" db="EMBL/GenBank/DDBJ databases">
        <authorList>
            <person name="Mo P."/>
        </authorList>
    </citation>
    <scope>NUCLEOTIDE SEQUENCE [LARGE SCALE GENOMIC DNA]</scope>
    <source>
        <strain evidence="6 7">HUAS 3</strain>
    </source>
</reference>
<feature type="domain" description="PDZ" evidence="5">
    <location>
        <begin position="363"/>
        <end position="420"/>
    </location>
</feature>
<dbReference type="PANTHER" id="PTHR43343:SF3">
    <property type="entry name" value="PROTEASE DO-LIKE 8, CHLOROPLASTIC"/>
    <property type="match status" value="1"/>
</dbReference>
<dbReference type="InterPro" id="IPR036034">
    <property type="entry name" value="PDZ_sf"/>
</dbReference>
<dbReference type="InterPro" id="IPR009003">
    <property type="entry name" value="Peptidase_S1_PA"/>
</dbReference>
<keyword evidence="4" id="KW-0472">Membrane</keyword>
<protein>
    <submittedName>
        <fullName evidence="6">Trypsin-like peptidase domain-containing protein</fullName>
    </submittedName>
</protein>